<keyword evidence="5" id="KW-1185">Reference proteome</keyword>
<feature type="domain" description="ABC transporter" evidence="3">
    <location>
        <begin position="9"/>
        <end position="251"/>
    </location>
</feature>
<proteinExistence type="predicted"/>
<reference evidence="4" key="1">
    <citation type="submission" date="2022-09" db="EMBL/GenBank/DDBJ databases">
        <title>genome sequence of Deinococcus rubellus.</title>
        <authorList>
            <person name="Srinivasan S."/>
        </authorList>
    </citation>
    <scope>NUCLEOTIDE SEQUENCE</scope>
    <source>
        <strain evidence="4">Ant6</strain>
    </source>
</reference>
<dbReference type="RefSeq" id="WP_260560661.1">
    <property type="nucleotide sequence ID" value="NZ_BAABEC010000075.1"/>
</dbReference>
<name>A0ABY5YJ60_9DEIO</name>
<dbReference type="Gene3D" id="3.40.50.300">
    <property type="entry name" value="P-loop containing nucleotide triphosphate hydrolases"/>
    <property type="match status" value="2"/>
</dbReference>
<dbReference type="PROSITE" id="PS50893">
    <property type="entry name" value="ABC_TRANSPORTER_2"/>
    <property type="match status" value="2"/>
</dbReference>
<dbReference type="InterPro" id="IPR003439">
    <property type="entry name" value="ABC_transporter-like_ATP-bd"/>
</dbReference>
<evidence type="ECO:0000256" key="1">
    <source>
        <dbReference type="ARBA" id="ARBA00022741"/>
    </source>
</evidence>
<evidence type="ECO:0000256" key="2">
    <source>
        <dbReference type="ARBA" id="ARBA00022840"/>
    </source>
</evidence>
<dbReference type="InterPro" id="IPR017871">
    <property type="entry name" value="ABC_transporter-like_CS"/>
</dbReference>
<evidence type="ECO:0000313" key="4">
    <source>
        <dbReference type="EMBL" id="UWX64387.1"/>
    </source>
</evidence>
<evidence type="ECO:0000259" key="3">
    <source>
        <dbReference type="PROSITE" id="PS50893"/>
    </source>
</evidence>
<dbReference type="SMART" id="SM00382">
    <property type="entry name" value="AAA"/>
    <property type="match status" value="2"/>
</dbReference>
<dbReference type="GO" id="GO:0005524">
    <property type="term" value="F:ATP binding"/>
    <property type="evidence" value="ECO:0007669"/>
    <property type="project" value="UniProtKB-KW"/>
</dbReference>
<dbReference type="Pfam" id="PF00005">
    <property type="entry name" value="ABC_tran"/>
    <property type="match status" value="2"/>
</dbReference>
<dbReference type="PROSITE" id="PS00211">
    <property type="entry name" value="ABC_TRANSPORTER_1"/>
    <property type="match status" value="2"/>
</dbReference>
<dbReference type="InterPro" id="IPR027417">
    <property type="entry name" value="P-loop_NTPase"/>
</dbReference>
<evidence type="ECO:0000313" key="5">
    <source>
        <dbReference type="Proteomes" id="UP001060261"/>
    </source>
</evidence>
<keyword evidence="1" id="KW-0547">Nucleotide-binding</keyword>
<protein>
    <submittedName>
        <fullName evidence="4">ATP-binding cassette domain-containing protein</fullName>
    </submittedName>
</protein>
<dbReference type="PANTHER" id="PTHR43158">
    <property type="entry name" value="SKFA PEPTIDE EXPORT ATP-BINDING PROTEIN SKFE"/>
    <property type="match status" value="1"/>
</dbReference>
<sequence length="479" mass="52063">MDQLPSAPAPLAELTDAATGRGLPPLQHVTFSLRPGEAWLISGPNGGGKSTFLKLLRGELSPTHGTRRYVLDGQARTSAVRAMKALALVSPEQEAFYLTRDWVQTVSDVLLSGFSGDTLRLWEASPEALARLDEVAGQVGLHALLKRDFRTLSHGQRRRALLGRALMPRPQALLLDEFTDGLSMAARKELRGVLETVVAQGTALVLVTHRPEEAPKLNWRHARIEAGTLAVDTLTPAPPSRPARFELSVPAPTGPVLVQLDHAEVYRNGHHALGPVTWTWREGQHWLVTGENGSGKSTFARLVAGEFHPSLGGRVSRPFLKRDLLSERQRHIGLLGAEVAIRQRRGWTGLEVIGSAYGGTEGFAHPLTGEQRQQVEALAARLGASDLLTRPADTLSQGQLRRLLLGRALVHRPRLLILDEGLDFLDVGTRAGVLDLLGEWTRGGTHLLVIAHREEDAPPGLTHHLELDGGKVTQPLPST</sequence>
<dbReference type="SUPFAM" id="SSF52540">
    <property type="entry name" value="P-loop containing nucleoside triphosphate hydrolases"/>
    <property type="match status" value="2"/>
</dbReference>
<dbReference type="EMBL" id="CP104213">
    <property type="protein sequence ID" value="UWX64387.1"/>
    <property type="molecule type" value="Genomic_DNA"/>
</dbReference>
<keyword evidence="2 4" id="KW-0067">ATP-binding</keyword>
<dbReference type="InterPro" id="IPR003593">
    <property type="entry name" value="AAA+_ATPase"/>
</dbReference>
<accession>A0ABY5YJ60</accession>
<organism evidence="4 5">
    <name type="scientific">Deinococcus rubellus</name>
    <dbReference type="NCBI Taxonomy" id="1889240"/>
    <lineage>
        <taxon>Bacteria</taxon>
        <taxon>Thermotogati</taxon>
        <taxon>Deinococcota</taxon>
        <taxon>Deinococci</taxon>
        <taxon>Deinococcales</taxon>
        <taxon>Deinococcaceae</taxon>
        <taxon>Deinococcus</taxon>
    </lineage>
</organism>
<gene>
    <name evidence="4" type="ORF">N0D28_01565</name>
</gene>
<dbReference type="PANTHER" id="PTHR43158:SF2">
    <property type="entry name" value="SKFA PEPTIDE EXPORT ATP-BINDING PROTEIN SKFE"/>
    <property type="match status" value="1"/>
</dbReference>
<dbReference type="Proteomes" id="UP001060261">
    <property type="component" value="Chromosome"/>
</dbReference>
<feature type="domain" description="ABC transporter" evidence="3">
    <location>
        <begin position="258"/>
        <end position="479"/>
    </location>
</feature>